<dbReference type="EMBL" id="RIBS01000007">
    <property type="protein sequence ID" value="RNF82555.1"/>
    <property type="molecule type" value="Genomic_DNA"/>
</dbReference>
<reference evidence="3 4" key="1">
    <citation type="submission" date="2018-11" db="EMBL/GenBank/DDBJ databases">
        <title>Lysobacter cryohumiis sp. nov., isolated from soil in the Tianshan Mountains, Xinjiang, China.</title>
        <authorList>
            <person name="Luo Y."/>
            <person name="Sheng H."/>
        </authorList>
    </citation>
    <scope>NUCLEOTIDE SEQUENCE [LARGE SCALE GENOMIC DNA]</scope>
    <source>
        <strain evidence="3 4">ZS60</strain>
    </source>
</reference>
<name>A0A3M8SPF0_9GAMM</name>
<evidence type="ECO:0000313" key="3">
    <source>
        <dbReference type="EMBL" id="RNF82555.1"/>
    </source>
</evidence>
<feature type="domain" description="AB hydrolase-1" evidence="2">
    <location>
        <begin position="71"/>
        <end position="180"/>
    </location>
</feature>
<dbReference type="SUPFAM" id="SSF53474">
    <property type="entry name" value="alpha/beta-Hydrolases"/>
    <property type="match status" value="1"/>
</dbReference>
<keyword evidence="3" id="KW-0378">Hydrolase</keyword>
<evidence type="ECO:0000259" key="2">
    <source>
        <dbReference type="Pfam" id="PF00561"/>
    </source>
</evidence>
<keyword evidence="1" id="KW-0732">Signal</keyword>
<dbReference type="PANTHER" id="PTHR46331">
    <property type="entry name" value="VALACYCLOVIR HYDROLASE"/>
    <property type="match status" value="1"/>
</dbReference>
<feature type="chain" id="PRO_5018111271" evidence="1">
    <location>
        <begin position="24"/>
        <end position="324"/>
    </location>
</feature>
<keyword evidence="4" id="KW-1185">Reference proteome</keyword>
<protein>
    <submittedName>
        <fullName evidence="3">Alpha/beta hydrolase</fullName>
    </submittedName>
</protein>
<dbReference type="InterPro" id="IPR029058">
    <property type="entry name" value="AB_hydrolase_fold"/>
</dbReference>
<dbReference type="PRINTS" id="PR00111">
    <property type="entry name" value="ABHYDROLASE"/>
</dbReference>
<sequence length="324" mass="34341">MSRIISMALVACLGAALSVAAVAAPTTAPAPATSPVATGAAAATATAPTRSGRLAINGVDYYYEVRGKGEPLLLLHGGLGSIAMFGPVLESLVAGREVIAVDLQGHGHTALGERSFRLQDMGDDMAALVRKLGYTQVDVLGYSLGGGVAFRMAAQNPAQVRRLVMVSTAFSDEGYYADVRVQQNALTPAMAPMMAGTPMYASYAAVAPKVEEFPRLLGVVGDFMRAKYDWSADVAKLTMPVMLVYGDGDMLRPEHEVAFYQLLGGGLRDAGWGREAMSRNRLAILPDLTHYEIFASPRLVSAVLPFLDGRSDVKSWAQQADAAR</sequence>
<dbReference type="Gene3D" id="3.40.50.1820">
    <property type="entry name" value="alpha/beta hydrolase"/>
    <property type="match status" value="1"/>
</dbReference>
<organism evidence="3 4">
    <name type="scientific">Montanilutibacter psychrotolerans</name>
    <dbReference type="NCBI Taxonomy" id="1327343"/>
    <lineage>
        <taxon>Bacteria</taxon>
        <taxon>Pseudomonadati</taxon>
        <taxon>Pseudomonadota</taxon>
        <taxon>Gammaproteobacteria</taxon>
        <taxon>Lysobacterales</taxon>
        <taxon>Lysobacteraceae</taxon>
        <taxon>Montanilutibacter</taxon>
    </lineage>
</organism>
<dbReference type="PANTHER" id="PTHR46331:SF2">
    <property type="entry name" value="VALACYCLOVIR HYDROLASE"/>
    <property type="match status" value="1"/>
</dbReference>
<proteinExistence type="predicted"/>
<feature type="signal peptide" evidence="1">
    <location>
        <begin position="1"/>
        <end position="23"/>
    </location>
</feature>
<dbReference type="InterPro" id="IPR000073">
    <property type="entry name" value="AB_hydrolase_1"/>
</dbReference>
<dbReference type="AlphaFoldDB" id="A0A3M8SPF0"/>
<dbReference type="OrthoDB" id="9779853at2"/>
<comment type="caution">
    <text evidence="3">The sequence shown here is derived from an EMBL/GenBank/DDBJ whole genome shotgun (WGS) entry which is preliminary data.</text>
</comment>
<evidence type="ECO:0000256" key="1">
    <source>
        <dbReference type="SAM" id="SignalP"/>
    </source>
</evidence>
<dbReference type="RefSeq" id="WP_123088691.1">
    <property type="nucleotide sequence ID" value="NZ_RIBS01000007.1"/>
</dbReference>
<dbReference type="Proteomes" id="UP000267049">
    <property type="component" value="Unassembled WGS sequence"/>
</dbReference>
<gene>
    <name evidence="3" type="ORF">EER27_13695</name>
</gene>
<evidence type="ECO:0000313" key="4">
    <source>
        <dbReference type="Proteomes" id="UP000267049"/>
    </source>
</evidence>
<dbReference type="Pfam" id="PF00561">
    <property type="entry name" value="Abhydrolase_1"/>
    <property type="match status" value="1"/>
</dbReference>
<dbReference type="GO" id="GO:0017171">
    <property type="term" value="F:serine hydrolase activity"/>
    <property type="evidence" value="ECO:0007669"/>
    <property type="project" value="TreeGrafter"/>
</dbReference>
<accession>A0A3M8SPF0</accession>